<dbReference type="PANTHER" id="PTHR10961:SF46">
    <property type="entry name" value="PEROXISOMAL SARCOSINE OXIDASE"/>
    <property type="match status" value="1"/>
</dbReference>
<evidence type="ECO:0000256" key="5">
    <source>
        <dbReference type="ARBA" id="ARBA00023002"/>
    </source>
</evidence>
<dbReference type="InterPro" id="IPR006076">
    <property type="entry name" value="FAD-dep_OxRdtase"/>
</dbReference>
<dbReference type="Pfam" id="PF01266">
    <property type="entry name" value="DAO"/>
    <property type="match status" value="1"/>
</dbReference>
<dbReference type="EMBL" id="SGPL01000086">
    <property type="protein sequence ID" value="THH18114.1"/>
    <property type="molecule type" value="Genomic_DNA"/>
</dbReference>
<dbReference type="OrthoDB" id="2219495at2759"/>
<dbReference type="InterPro" id="IPR045170">
    <property type="entry name" value="MTOX"/>
</dbReference>
<dbReference type="GO" id="GO:0050660">
    <property type="term" value="F:flavin adenine dinucleotide binding"/>
    <property type="evidence" value="ECO:0007669"/>
    <property type="project" value="InterPro"/>
</dbReference>
<dbReference type="Gene3D" id="3.30.9.10">
    <property type="entry name" value="D-Amino Acid Oxidase, subunit A, domain 2"/>
    <property type="match status" value="1"/>
</dbReference>
<keyword evidence="8" id="KW-1185">Reference proteome</keyword>
<dbReference type="GO" id="GO:0008115">
    <property type="term" value="F:sarcosine oxidase activity"/>
    <property type="evidence" value="ECO:0007669"/>
    <property type="project" value="TreeGrafter"/>
</dbReference>
<evidence type="ECO:0000256" key="3">
    <source>
        <dbReference type="ARBA" id="ARBA00022630"/>
    </source>
</evidence>
<sequence length="428" mass="46555">MVKQDDKILIVGAGCFGISSAYHLLKRGFTNVTVIDRSDVLPAPDAASTDINKIVRTSYSDPFYAQLAHEAIQSWKNVEEWGDTYHESGVLVLGSNEAPYATDSFANDVELGARITKLDHGKSIRSVIPSKVEVGPLDGLTGYLNRDGGWAYAAQGVSRMMERVRSMGGTVLGGKAAKKLLSTGGRTSGIECADGTIFRADLVILATGSWTASSFVELDLDTSCLATGQSVATVKLTPEEADRYRQCPVILDFLSGFYMFPPNDENIMKFAVHAVGYTNYVSGSASTKAVSTPRTILSHSDEGLLIPQTTAKFLRNQLRLIYPELARKPFFSTRLCWYTDSPDGDWMIGFYRSDPGLMLATSGSGHAYKFLPVIGRLVADSIQGTLDAALVQKFSPGREHVKVDLSRSHTDITDLTVEQLCTPEDLLP</sequence>
<evidence type="ECO:0000256" key="1">
    <source>
        <dbReference type="ARBA" id="ARBA00001974"/>
    </source>
</evidence>
<organism evidence="7 8">
    <name type="scientific">Bondarzewia mesenterica</name>
    <dbReference type="NCBI Taxonomy" id="1095465"/>
    <lineage>
        <taxon>Eukaryota</taxon>
        <taxon>Fungi</taxon>
        <taxon>Dikarya</taxon>
        <taxon>Basidiomycota</taxon>
        <taxon>Agaricomycotina</taxon>
        <taxon>Agaricomycetes</taxon>
        <taxon>Russulales</taxon>
        <taxon>Bondarzewiaceae</taxon>
        <taxon>Bondarzewia</taxon>
    </lineage>
</organism>
<gene>
    <name evidence="7" type="ORF">EW146_g2820</name>
</gene>
<protein>
    <recommendedName>
        <fullName evidence="6">FAD dependent oxidoreductase domain-containing protein</fullName>
    </recommendedName>
</protein>
<comment type="similarity">
    <text evidence="2">Belongs to the MSOX/MTOX family.</text>
</comment>
<keyword evidence="3" id="KW-0285">Flavoprotein</keyword>
<dbReference type="GO" id="GO:0050031">
    <property type="term" value="F:L-pipecolate oxidase activity"/>
    <property type="evidence" value="ECO:0007669"/>
    <property type="project" value="TreeGrafter"/>
</dbReference>
<feature type="domain" description="FAD dependent oxidoreductase" evidence="6">
    <location>
        <begin position="7"/>
        <end position="380"/>
    </location>
</feature>
<evidence type="ECO:0000313" key="7">
    <source>
        <dbReference type="EMBL" id="THH18114.1"/>
    </source>
</evidence>
<proteinExistence type="inferred from homology"/>
<evidence type="ECO:0000259" key="6">
    <source>
        <dbReference type="Pfam" id="PF01266"/>
    </source>
</evidence>
<dbReference type="InterPro" id="IPR036188">
    <property type="entry name" value="FAD/NAD-bd_sf"/>
</dbReference>
<keyword evidence="5" id="KW-0560">Oxidoreductase</keyword>
<dbReference type="Proteomes" id="UP000310158">
    <property type="component" value="Unassembled WGS sequence"/>
</dbReference>
<accession>A0A4S4LZL8</accession>
<dbReference type="GO" id="GO:0004657">
    <property type="term" value="F:proline dehydrogenase activity"/>
    <property type="evidence" value="ECO:0007669"/>
    <property type="project" value="TreeGrafter"/>
</dbReference>
<evidence type="ECO:0000256" key="4">
    <source>
        <dbReference type="ARBA" id="ARBA00022827"/>
    </source>
</evidence>
<dbReference type="Gene3D" id="3.50.50.60">
    <property type="entry name" value="FAD/NAD(P)-binding domain"/>
    <property type="match status" value="1"/>
</dbReference>
<keyword evidence="4" id="KW-0274">FAD</keyword>
<reference evidence="7 8" key="1">
    <citation type="submission" date="2019-02" db="EMBL/GenBank/DDBJ databases">
        <title>Genome sequencing of the rare red list fungi Bondarzewia mesenterica.</title>
        <authorList>
            <person name="Buettner E."/>
            <person name="Kellner H."/>
        </authorList>
    </citation>
    <scope>NUCLEOTIDE SEQUENCE [LARGE SCALE GENOMIC DNA]</scope>
    <source>
        <strain evidence="7 8">DSM 108281</strain>
    </source>
</reference>
<evidence type="ECO:0000256" key="2">
    <source>
        <dbReference type="ARBA" id="ARBA00010989"/>
    </source>
</evidence>
<dbReference type="AlphaFoldDB" id="A0A4S4LZL8"/>
<comment type="cofactor">
    <cofactor evidence="1">
        <name>FAD</name>
        <dbReference type="ChEBI" id="CHEBI:57692"/>
    </cofactor>
</comment>
<dbReference type="SUPFAM" id="SSF51905">
    <property type="entry name" value="FAD/NAD(P)-binding domain"/>
    <property type="match status" value="1"/>
</dbReference>
<dbReference type="PANTHER" id="PTHR10961">
    <property type="entry name" value="PEROXISOMAL SARCOSINE OXIDASE"/>
    <property type="match status" value="1"/>
</dbReference>
<comment type="caution">
    <text evidence="7">The sequence shown here is derived from an EMBL/GenBank/DDBJ whole genome shotgun (WGS) entry which is preliminary data.</text>
</comment>
<name>A0A4S4LZL8_9AGAM</name>
<evidence type="ECO:0000313" key="8">
    <source>
        <dbReference type="Proteomes" id="UP000310158"/>
    </source>
</evidence>